<dbReference type="AlphaFoldDB" id="A0A9D2S417"/>
<name>A0A9D2S417_9FIRM</name>
<feature type="transmembrane region" description="Helical" evidence="2">
    <location>
        <begin position="42"/>
        <end position="60"/>
    </location>
</feature>
<keyword evidence="2" id="KW-0812">Transmembrane</keyword>
<evidence type="ECO:0000256" key="2">
    <source>
        <dbReference type="SAM" id="Phobius"/>
    </source>
</evidence>
<proteinExistence type="predicted"/>
<evidence type="ECO:0000256" key="1">
    <source>
        <dbReference type="SAM" id="MobiDB-lite"/>
    </source>
</evidence>
<sequence length="91" mass="9325">MIKQKAAAPGRTPGTAKEQAKSTKACESIVHNNTRKRNPLKALLVAFGAAGWGLACGAALPPLLGLCPWRPGPVALGLALLALGAWAEVSE</sequence>
<gene>
    <name evidence="3" type="ORF">H9945_11590</name>
</gene>
<evidence type="ECO:0000313" key="3">
    <source>
        <dbReference type="EMBL" id="HJB43127.1"/>
    </source>
</evidence>
<reference evidence="3" key="1">
    <citation type="journal article" date="2021" name="PeerJ">
        <title>Extensive microbial diversity within the chicken gut microbiome revealed by metagenomics and culture.</title>
        <authorList>
            <person name="Gilroy R."/>
            <person name="Ravi A."/>
            <person name="Getino M."/>
            <person name="Pursley I."/>
            <person name="Horton D.L."/>
            <person name="Alikhan N.F."/>
            <person name="Baker D."/>
            <person name="Gharbi K."/>
            <person name="Hall N."/>
            <person name="Watson M."/>
            <person name="Adriaenssens E.M."/>
            <person name="Foster-Nyarko E."/>
            <person name="Jarju S."/>
            <person name="Secka A."/>
            <person name="Antonio M."/>
            <person name="Oren A."/>
            <person name="Chaudhuri R.R."/>
            <person name="La Ragione R."/>
            <person name="Hildebrand F."/>
            <person name="Pallen M.J."/>
        </authorList>
    </citation>
    <scope>NUCLEOTIDE SEQUENCE</scope>
    <source>
        <strain evidence="3">ChiBcec8-13705</strain>
    </source>
</reference>
<feature type="region of interest" description="Disordered" evidence="1">
    <location>
        <begin position="1"/>
        <end position="24"/>
    </location>
</feature>
<dbReference type="EMBL" id="DWYG01000190">
    <property type="protein sequence ID" value="HJB43127.1"/>
    <property type="molecule type" value="Genomic_DNA"/>
</dbReference>
<organism evidence="3 4">
    <name type="scientific">Candidatus Gemmiger avicola</name>
    <dbReference type="NCBI Taxonomy" id="2838605"/>
    <lineage>
        <taxon>Bacteria</taxon>
        <taxon>Bacillati</taxon>
        <taxon>Bacillota</taxon>
        <taxon>Clostridia</taxon>
        <taxon>Eubacteriales</taxon>
        <taxon>Gemmiger</taxon>
    </lineage>
</organism>
<reference evidence="3" key="2">
    <citation type="submission" date="2021-04" db="EMBL/GenBank/DDBJ databases">
        <authorList>
            <person name="Gilroy R."/>
        </authorList>
    </citation>
    <scope>NUCLEOTIDE SEQUENCE</scope>
    <source>
        <strain evidence="3">ChiBcec8-13705</strain>
    </source>
</reference>
<protein>
    <submittedName>
        <fullName evidence="3">Uncharacterized protein</fullName>
    </submittedName>
</protein>
<keyword evidence="2" id="KW-0472">Membrane</keyword>
<keyword evidence="2" id="KW-1133">Transmembrane helix</keyword>
<accession>A0A9D2S417</accession>
<evidence type="ECO:0000313" key="4">
    <source>
        <dbReference type="Proteomes" id="UP000886803"/>
    </source>
</evidence>
<dbReference type="Proteomes" id="UP000886803">
    <property type="component" value="Unassembled WGS sequence"/>
</dbReference>
<comment type="caution">
    <text evidence="3">The sequence shown here is derived from an EMBL/GenBank/DDBJ whole genome shotgun (WGS) entry which is preliminary data.</text>
</comment>